<feature type="transmembrane region" description="Helical" evidence="1">
    <location>
        <begin position="44"/>
        <end position="65"/>
    </location>
</feature>
<protein>
    <submittedName>
        <fullName evidence="2">Uncharacterized protein</fullName>
    </submittedName>
</protein>
<dbReference type="AlphaFoldDB" id="A0A8H4UJC2"/>
<reference evidence="2" key="2">
    <citation type="submission" date="2020-05" db="EMBL/GenBank/DDBJ databases">
        <authorList>
            <person name="Kim H.-S."/>
            <person name="Proctor R.H."/>
            <person name="Brown D.W."/>
        </authorList>
    </citation>
    <scope>NUCLEOTIDE SEQUENCE</scope>
    <source>
        <strain evidence="2">NRRL 22465</strain>
    </source>
</reference>
<keyword evidence="1" id="KW-1133">Transmembrane helix</keyword>
<keyword evidence="3" id="KW-1185">Reference proteome</keyword>
<gene>
    <name evidence="2" type="ORF">FZEAL_5639</name>
</gene>
<proteinExistence type="predicted"/>
<keyword evidence="1" id="KW-0472">Membrane</keyword>
<evidence type="ECO:0000313" key="3">
    <source>
        <dbReference type="Proteomes" id="UP000635477"/>
    </source>
</evidence>
<comment type="caution">
    <text evidence="2">The sequence shown here is derived from an EMBL/GenBank/DDBJ whole genome shotgun (WGS) entry which is preliminary data.</text>
</comment>
<keyword evidence="1" id="KW-0812">Transmembrane</keyword>
<accession>A0A8H4UJC2</accession>
<evidence type="ECO:0000313" key="2">
    <source>
        <dbReference type="EMBL" id="KAF4977891.1"/>
    </source>
</evidence>
<name>A0A8H4UJC2_9HYPO</name>
<sequence>MAVRTRVGDSCGAVEVFLEGGVANDEHVFLVVEMADEVVEDRGLLPAASAALVLVLLGGVANIGVPAMRALDGYGALEVPLCWQLSELAAQTYHQFEEGIR</sequence>
<evidence type="ECO:0000256" key="1">
    <source>
        <dbReference type="SAM" id="Phobius"/>
    </source>
</evidence>
<dbReference type="EMBL" id="JABEYC010000412">
    <property type="protein sequence ID" value="KAF4977891.1"/>
    <property type="molecule type" value="Genomic_DNA"/>
</dbReference>
<organism evidence="2 3">
    <name type="scientific">Fusarium zealandicum</name>
    <dbReference type="NCBI Taxonomy" id="1053134"/>
    <lineage>
        <taxon>Eukaryota</taxon>
        <taxon>Fungi</taxon>
        <taxon>Dikarya</taxon>
        <taxon>Ascomycota</taxon>
        <taxon>Pezizomycotina</taxon>
        <taxon>Sordariomycetes</taxon>
        <taxon>Hypocreomycetidae</taxon>
        <taxon>Hypocreales</taxon>
        <taxon>Nectriaceae</taxon>
        <taxon>Fusarium</taxon>
        <taxon>Fusarium staphyleae species complex</taxon>
    </lineage>
</organism>
<dbReference type="Proteomes" id="UP000635477">
    <property type="component" value="Unassembled WGS sequence"/>
</dbReference>
<reference evidence="2" key="1">
    <citation type="journal article" date="2020" name="BMC Genomics">
        <title>Correction to: Identification and distribution of gene clusters required for synthesis of sphingolipid metabolism inhibitors in diverse species of the filamentous fungus Fusarium.</title>
        <authorList>
            <person name="Kim H.S."/>
            <person name="Lohmar J.M."/>
            <person name="Busman M."/>
            <person name="Brown D.W."/>
            <person name="Naumann T.A."/>
            <person name="Divon H.H."/>
            <person name="Lysoe E."/>
            <person name="Uhlig S."/>
            <person name="Proctor R.H."/>
        </authorList>
    </citation>
    <scope>NUCLEOTIDE SEQUENCE</scope>
    <source>
        <strain evidence="2">NRRL 22465</strain>
    </source>
</reference>